<evidence type="ECO:0000256" key="12">
    <source>
        <dbReference type="ARBA" id="ARBA00022989"/>
    </source>
</evidence>
<evidence type="ECO:0000256" key="5">
    <source>
        <dbReference type="ARBA" id="ARBA00013200"/>
    </source>
</evidence>
<evidence type="ECO:0000256" key="8">
    <source>
        <dbReference type="ARBA" id="ARBA00022573"/>
    </source>
</evidence>
<evidence type="ECO:0000256" key="16">
    <source>
        <dbReference type="ARBA" id="ARBA00032853"/>
    </source>
</evidence>
<dbReference type="Proteomes" id="UP000631576">
    <property type="component" value="Unassembled WGS sequence"/>
</dbReference>
<comment type="subcellular location">
    <subcellularLocation>
        <location evidence="2 19">Cell membrane</location>
        <topology evidence="2 19">Multi-pass membrane protein</topology>
    </subcellularLocation>
</comment>
<keyword evidence="7 19" id="KW-1003">Cell membrane</keyword>
<evidence type="ECO:0000256" key="10">
    <source>
        <dbReference type="ARBA" id="ARBA00022692"/>
    </source>
</evidence>
<evidence type="ECO:0000313" key="21">
    <source>
        <dbReference type="Proteomes" id="UP000631576"/>
    </source>
</evidence>
<feature type="transmembrane region" description="Helical" evidence="19">
    <location>
        <begin position="35"/>
        <end position="56"/>
    </location>
</feature>
<comment type="pathway">
    <text evidence="3 19">Cofactor biosynthesis; adenosylcobalamin biosynthesis; adenosylcobalamin from cob(II)yrinate a,c-diamide: step 7/7.</text>
</comment>
<keyword evidence="21" id="KW-1185">Reference proteome</keyword>
<evidence type="ECO:0000313" key="20">
    <source>
        <dbReference type="EMBL" id="MBC5683436.1"/>
    </source>
</evidence>
<comment type="catalytic activity">
    <reaction evidence="18 19">
        <text>alpha-ribazole 5'-phosphate + adenosylcob(III)inamide-GDP = adenosylcob(III)alamin 5'-phosphate + GMP + H(+)</text>
        <dbReference type="Rhea" id="RHEA:23560"/>
        <dbReference type="ChEBI" id="CHEBI:15378"/>
        <dbReference type="ChEBI" id="CHEBI:57918"/>
        <dbReference type="ChEBI" id="CHEBI:58115"/>
        <dbReference type="ChEBI" id="CHEBI:60487"/>
        <dbReference type="ChEBI" id="CHEBI:60493"/>
        <dbReference type="EC" id="2.7.8.26"/>
    </reaction>
</comment>
<keyword evidence="13 19" id="KW-0472">Membrane</keyword>
<evidence type="ECO:0000256" key="3">
    <source>
        <dbReference type="ARBA" id="ARBA00004663"/>
    </source>
</evidence>
<feature type="transmembrane region" description="Helical" evidence="19">
    <location>
        <begin position="181"/>
        <end position="197"/>
    </location>
</feature>
<keyword evidence="8 19" id="KW-0169">Cobalamin biosynthesis</keyword>
<proteinExistence type="inferred from homology"/>
<dbReference type="HAMAP" id="MF_00719">
    <property type="entry name" value="CobS"/>
    <property type="match status" value="1"/>
</dbReference>
<comment type="similarity">
    <text evidence="4 19">Belongs to the CobS family.</text>
</comment>
<comment type="catalytic activity">
    <reaction evidence="17 19">
        <text>alpha-ribazole + adenosylcob(III)inamide-GDP = adenosylcob(III)alamin + GMP + H(+)</text>
        <dbReference type="Rhea" id="RHEA:16049"/>
        <dbReference type="ChEBI" id="CHEBI:10329"/>
        <dbReference type="ChEBI" id="CHEBI:15378"/>
        <dbReference type="ChEBI" id="CHEBI:18408"/>
        <dbReference type="ChEBI" id="CHEBI:58115"/>
        <dbReference type="ChEBI" id="CHEBI:60487"/>
        <dbReference type="EC" id="2.7.8.26"/>
    </reaction>
</comment>
<evidence type="ECO:0000256" key="15">
    <source>
        <dbReference type="ARBA" id="ARBA00032605"/>
    </source>
</evidence>
<evidence type="ECO:0000256" key="2">
    <source>
        <dbReference type="ARBA" id="ARBA00004651"/>
    </source>
</evidence>
<accession>A0ABR7G9G6</accession>
<name>A0ABR7G9G6_9FIRM</name>
<dbReference type="EMBL" id="JACOPE010000001">
    <property type="protein sequence ID" value="MBC5683436.1"/>
    <property type="molecule type" value="Genomic_DNA"/>
</dbReference>
<feature type="transmembrane region" description="Helical" evidence="19">
    <location>
        <begin position="110"/>
        <end position="129"/>
    </location>
</feature>
<dbReference type="PANTHER" id="PTHR34148:SF1">
    <property type="entry name" value="ADENOSYLCOBINAMIDE-GDP RIBAZOLETRANSFERASE"/>
    <property type="match status" value="1"/>
</dbReference>
<evidence type="ECO:0000256" key="1">
    <source>
        <dbReference type="ARBA" id="ARBA00001946"/>
    </source>
</evidence>
<dbReference type="EC" id="2.7.8.26" evidence="5 19"/>
<sequence>MKNLFESIIIAFSMYSKIPMPKVEWNDKNMKYTMCFFPVIGIVIGVCVQIIGTLLIKSTFGSLFFSVIMTLLSIMITGGIHLDGFLDTMDALSSWGDKEKKLQILKDSNSGAFAIIGMGCYLLCNIALWSEVSVEMLPLISWSYVLSRALSGYSVVTFQTAKNSGLAKTFQDAAQKNRVKMIMYCWIVISTGCMLVYNPRNAITLFVAGTLFFQYYKILCKKQFGGITGDLAGYFLQVFELLMLGVIVLGTRLYALV</sequence>
<evidence type="ECO:0000256" key="9">
    <source>
        <dbReference type="ARBA" id="ARBA00022679"/>
    </source>
</evidence>
<feature type="transmembrane region" description="Helical" evidence="19">
    <location>
        <begin position="231"/>
        <end position="255"/>
    </location>
</feature>
<feature type="transmembrane region" description="Helical" evidence="19">
    <location>
        <begin position="141"/>
        <end position="161"/>
    </location>
</feature>
<evidence type="ECO:0000256" key="17">
    <source>
        <dbReference type="ARBA" id="ARBA00048623"/>
    </source>
</evidence>
<keyword evidence="11 19" id="KW-0460">Magnesium</keyword>
<keyword evidence="10 19" id="KW-0812">Transmembrane</keyword>
<evidence type="ECO:0000256" key="11">
    <source>
        <dbReference type="ARBA" id="ARBA00022842"/>
    </source>
</evidence>
<comment type="caution">
    <text evidence="20">The sequence shown here is derived from an EMBL/GenBank/DDBJ whole genome shotgun (WGS) entry which is preliminary data.</text>
</comment>
<evidence type="ECO:0000256" key="4">
    <source>
        <dbReference type="ARBA" id="ARBA00010561"/>
    </source>
</evidence>
<dbReference type="Pfam" id="PF02654">
    <property type="entry name" value="CobS"/>
    <property type="match status" value="1"/>
</dbReference>
<keyword evidence="9 19" id="KW-0808">Transferase</keyword>
<evidence type="ECO:0000256" key="18">
    <source>
        <dbReference type="ARBA" id="ARBA00049504"/>
    </source>
</evidence>
<comment type="function">
    <text evidence="14 19">Joins adenosylcobinamide-GDP and alpha-ribazole to generate adenosylcobalamin (Ado-cobalamin). Also synthesizes adenosylcobalamin 5'-phosphate from adenosylcobinamide-GDP and alpha-ribazole 5'-phosphate.</text>
</comment>
<keyword evidence="12 19" id="KW-1133">Transmembrane helix</keyword>
<evidence type="ECO:0000256" key="13">
    <source>
        <dbReference type="ARBA" id="ARBA00023136"/>
    </source>
</evidence>
<gene>
    <name evidence="19" type="primary">cobS</name>
    <name evidence="20" type="ORF">H8S40_07620</name>
</gene>
<evidence type="ECO:0000256" key="14">
    <source>
        <dbReference type="ARBA" id="ARBA00025228"/>
    </source>
</evidence>
<dbReference type="PANTHER" id="PTHR34148">
    <property type="entry name" value="ADENOSYLCOBINAMIDE-GDP RIBAZOLETRANSFERASE"/>
    <property type="match status" value="1"/>
</dbReference>
<evidence type="ECO:0000256" key="6">
    <source>
        <dbReference type="ARBA" id="ARBA00015850"/>
    </source>
</evidence>
<protein>
    <recommendedName>
        <fullName evidence="6 19">Adenosylcobinamide-GDP ribazoletransferase</fullName>
        <ecNumber evidence="5 19">2.7.8.26</ecNumber>
    </recommendedName>
    <alternativeName>
        <fullName evidence="16 19">Cobalamin synthase</fullName>
    </alternativeName>
    <alternativeName>
        <fullName evidence="15 19">Cobalamin-5'-phosphate synthase</fullName>
    </alternativeName>
</protein>
<evidence type="ECO:0000256" key="7">
    <source>
        <dbReference type="ARBA" id="ARBA00022475"/>
    </source>
</evidence>
<evidence type="ECO:0000256" key="19">
    <source>
        <dbReference type="HAMAP-Rule" id="MF_00719"/>
    </source>
</evidence>
<dbReference type="InterPro" id="IPR003805">
    <property type="entry name" value="CobS"/>
</dbReference>
<dbReference type="RefSeq" id="WP_186864963.1">
    <property type="nucleotide sequence ID" value="NZ_JACOPE010000001.1"/>
</dbReference>
<organism evidence="20 21">
    <name type="scientific">Ruminococcus hominis</name>
    <dbReference type="NCBI Taxonomy" id="2763065"/>
    <lineage>
        <taxon>Bacteria</taxon>
        <taxon>Bacillati</taxon>
        <taxon>Bacillota</taxon>
        <taxon>Clostridia</taxon>
        <taxon>Eubacteriales</taxon>
        <taxon>Oscillospiraceae</taxon>
        <taxon>Ruminococcus</taxon>
    </lineage>
</organism>
<feature type="transmembrane region" description="Helical" evidence="19">
    <location>
        <begin position="62"/>
        <end position="82"/>
    </location>
</feature>
<comment type="cofactor">
    <cofactor evidence="1 19">
        <name>Mg(2+)</name>
        <dbReference type="ChEBI" id="CHEBI:18420"/>
    </cofactor>
</comment>
<reference evidence="20 21" key="1">
    <citation type="submission" date="2020-08" db="EMBL/GenBank/DDBJ databases">
        <title>Genome public.</title>
        <authorList>
            <person name="Liu C."/>
            <person name="Sun Q."/>
        </authorList>
    </citation>
    <scope>NUCLEOTIDE SEQUENCE [LARGE SCALE GENOMIC DNA]</scope>
    <source>
        <strain evidence="20 21">NSJ-13</strain>
    </source>
</reference>